<sequence length="120" mass="13431">MLIIVVYLISASFHIKVKLKLAQVAFQIVSDGLRHQFQLRLMAETLSVNATSEEAKAFRLGKTLENLDEDCEKAFVMVRWLLTQIGLEAARFYYDSLMAADADGSPDLKRCTIVPVVLAP</sequence>
<keyword evidence="2" id="KW-1185">Reference proteome</keyword>
<evidence type="ECO:0000313" key="1">
    <source>
        <dbReference type="EMBL" id="GMG98343.1"/>
    </source>
</evidence>
<accession>A0AAD3P5U7</accession>
<protein>
    <submittedName>
        <fullName evidence="1">Uncharacterized protein</fullName>
    </submittedName>
</protein>
<dbReference type="Proteomes" id="UP001279734">
    <property type="component" value="Unassembled WGS sequence"/>
</dbReference>
<proteinExistence type="predicted"/>
<comment type="caution">
    <text evidence="1">The sequence shown here is derived from an EMBL/GenBank/DDBJ whole genome shotgun (WGS) entry which is preliminary data.</text>
</comment>
<dbReference type="EMBL" id="BSYO01000001">
    <property type="protein sequence ID" value="GMG98343.1"/>
    <property type="molecule type" value="Genomic_DNA"/>
</dbReference>
<name>A0AAD3P5U7_NEPGR</name>
<evidence type="ECO:0000313" key="2">
    <source>
        <dbReference type="Proteomes" id="UP001279734"/>
    </source>
</evidence>
<reference evidence="1" key="1">
    <citation type="submission" date="2023-05" db="EMBL/GenBank/DDBJ databases">
        <title>Nepenthes gracilis genome sequencing.</title>
        <authorList>
            <person name="Fukushima K."/>
        </authorList>
    </citation>
    <scope>NUCLEOTIDE SEQUENCE</scope>
    <source>
        <strain evidence="1">SING2019-196</strain>
    </source>
</reference>
<dbReference type="AlphaFoldDB" id="A0AAD3P5U7"/>
<organism evidence="1 2">
    <name type="scientific">Nepenthes gracilis</name>
    <name type="common">Slender pitcher plant</name>
    <dbReference type="NCBI Taxonomy" id="150966"/>
    <lineage>
        <taxon>Eukaryota</taxon>
        <taxon>Viridiplantae</taxon>
        <taxon>Streptophyta</taxon>
        <taxon>Embryophyta</taxon>
        <taxon>Tracheophyta</taxon>
        <taxon>Spermatophyta</taxon>
        <taxon>Magnoliopsida</taxon>
        <taxon>eudicotyledons</taxon>
        <taxon>Gunneridae</taxon>
        <taxon>Pentapetalae</taxon>
        <taxon>Caryophyllales</taxon>
        <taxon>Nepenthaceae</taxon>
        <taxon>Nepenthes</taxon>
    </lineage>
</organism>
<gene>
    <name evidence="1" type="ORF">Nepgr_000183</name>
</gene>